<dbReference type="EMBL" id="CP046171">
    <property type="protein sequence ID" value="QIS03475.1"/>
    <property type="molecule type" value="Genomic_DNA"/>
</dbReference>
<feature type="region of interest" description="Disordered" evidence="2">
    <location>
        <begin position="183"/>
        <end position="241"/>
    </location>
</feature>
<dbReference type="AlphaFoldDB" id="A0A6G9XRE2"/>
<keyword evidence="1" id="KW-0175">Coiled coil</keyword>
<gene>
    <name evidence="3" type="ORF">F5X71_15135</name>
</gene>
<evidence type="ECO:0000313" key="3">
    <source>
        <dbReference type="EMBL" id="QIS03475.1"/>
    </source>
</evidence>
<feature type="compositionally biased region" description="Low complexity" evidence="2">
    <location>
        <begin position="185"/>
        <end position="227"/>
    </location>
</feature>
<evidence type="ECO:0000313" key="4">
    <source>
        <dbReference type="Proteomes" id="UP000501705"/>
    </source>
</evidence>
<reference evidence="3 4" key="1">
    <citation type="journal article" date="2019" name="ACS Chem. Biol.">
        <title>Identification and Mobilization of a Cryptic Antibiotic Biosynthesis Gene Locus from a Human-Pathogenic Nocardia Isolate.</title>
        <authorList>
            <person name="Herisse M."/>
            <person name="Ishida K."/>
            <person name="Porter J.L."/>
            <person name="Howden B."/>
            <person name="Hertweck C."/>
            <person name="Stinear T.P."/>
            <person name="Pidot S.J."/>
        </authorList>
    </citation>
    <scope>NUCLEOTIDE SEQUENCE [LARGE SCALE GENOMIC DNA]</scope>
    <source>
        <strain evidence="3 4">AUSMDU00024985</strain>
    </source>
</reference>
<dbReference type="Proteomes" id="UP000501705">
    <property type="component" value="Chromosome"/>
</dbReference>
<accession>A0A6G9XRE2</accession>
<feature type="compositionally biased region" description="Polar residues" evidence="2">
    <location>
        <begin position="228"/>
        <end position="241"/>
    </location>
</feature>
<sequence length="241" mass="25713">MTASPDELHERANRVRRAAGQLGVLESIITAAQGPWLGALDADGKGAAELKMHLAGRYRLTAVVTSAGKLNLVQMNAPATGQVGDRVLSPKVSVRRGWEGEEEMPKQPDWLDYVVSWVRTASDDVDRRAVIEWRLSGADTKLAAMNDTIDSLLASLQERQALRDELAAEISSLREELRALDAADARPAPQHTATSDAAPEAEPTTTEPTTATAEPTAVAAEAEPAQPDSRTATAPATETSE</sequence>
<evidence type="ECO:0000256" key="1">
    <source>
        <dbReference type="SAM" id="Coils"/>
    </source>
</evidence>
<dbReference type="RefSeq" id="WP_167462543.1">
    <property type="nucleotide sequence ID" value="NZ_CP046171.1"/>
</dbReference>
<organism evidence="3 4">
    <name type="scientific">Nocardia brasiliensis</name>
    <dbReference type="NCBI Taxonomy" id="37326"/>
    <lineage>
        <taxon>Bacteria</taxon>
        <taxon>Bacillati</taxon>
        <taxon>Actinomycetota</taxon>
        <taxon>Actinomycetes</taxon>
        <taxon>Mycobacteriales</taxon>
        <taxon>Nocardiaceae</taxon>
        <taxon>Nocardia</taxon>
    </lineage>
</organism>
<protein>
    <submittedName>
        <fullName evidence="3">Uncharacterized protein</fullName>
    </submittedName>
</protein>
<feature type="coiled-coil region" evidence="1">
    <location>
        <begin position="156"/>
        <end position="183"/>
    </location>
</feature>
<proteinExistence type="predicted"/>
<evidence type="ECO:0000256" key="2">
    <source>
        <dbReference type="SAM" id="MobiDB-lite"/>
    </source>
</evidence>
<name>A0A6G9XRE2_NOCBR</name>